<dbReference type="Proteomes" id="UP000187209">
    <property type="component" value="Unassembled WGS sequence"/>
</dbReference>
<feature type="transmembrane region" description="Helical" evidence="1">
    <location>
        <begin position="7"/>
        <end position="24"/>
    </location>
</feature>
<gene>
    <name evidence="2" type="ORF">SteCoe_20275</name>
</gene>
<keyword evidence="1" id="KW-0472">Membrane</keyword>
<keyword evidence="1" id="KW-0812">Transmembrane</keyword>
<keyword evidence="1" id="KW-1133">Transmembrane helix</keyword>
<proteinExistence type="predicted"/>
<evidence type="ECO:0000313" key="2">
    <source>
        <dbReference type="EMBL" id="OMJ79655.1"/>
    </source>
</evidence>
<dbReference type="AlphaFoldDB" id="A0A1R2BSU5"/>
<evidence type="ECO:0000256" key="1">
    <source>
        <dbReference type="SAM" id="Phobius"/>
    </source>
</evidence>
<name>A0A1R2BSU5_9CILI</name>
<accession>A0A1R2BSU5</accession>
<protein>
    <submittedName>
        <fullName evidence="2">Uncharacterized protein</fullName>
    </submittedName>
</protein>
<reference evidence="2 3" key="1">
    <citation type="submission" date="2016-11" db="EMBL/GenBank/DDBJ databases">
        <title>The macronuclear genome of Stentor coeruleus: a giant cell with tiny introns.</title>
        <authorList>
            <person name="Slabodnick M."/>
            <person name="Ruby J.G."/>
            <person name="Reiff S.B."/>
            <person name="Swart E.C."/>
            <person name="Gosai S."/>
            <person name="Prabakaran S."/>
            <person name="Witkowska E."/>
            <person name="Larue G.E."/>
            <person name="Fisher S."/>
            <person name="Freeman R.M."/>
            <person name="Gunawardena J."/>
            <person name="Chu W."/>
            <person name="Stover N.A."/>
            <person name="Gregory B.D."/>
            <person name="Nowacki M."/>
            <person name="Derisi J."/>
            <person name="Roy S.W."/>
            <person name="Marshall W.F."/>
            <person name="Sood P."/>
        </authorList>
    </citation>
    <scope>NUCLEOTIDE SEQUENCE [LARGE SCALE GENOMIC DNA]</scope>
    <source>
        <strain evidence="2">WM001</strain>
    </source>
</reference>
<keyword evidence="3" id="KW-1185">Reference proteome</keyword>
<comment type="caution">
    <text evidence="2">The sequence shown here is derived from an EMBL/GenBank/DDBJ whole genome shotgun (WGS) entry which is preliminary data.</text>
</comment>
<dbReference type="OrthoDB" id="300646at2759"/>
<dbReference type="EMBL" id="MPUH01000460">
    <property type="protein sequence ID" value="OMJ79655.1"/>
    <property type="molecule type" value="Genomic_DNA"/>
</dbReference>
<organism evidence="2 3">
    <name type="scientific">Stentor coeruleus</name>
    <dbReference type="NCBI Taxonomy" id="5963"/>
    <lineage>
        <taxon>Eukaryota</taxon>
        <taxon>Sar</taxon>
        <taxon>Alveolata</taxon>
        <taxon>Ciliophora</taxon>
        <taxon>Postciliodesmatophora</taxon>
        <taxon>Heterotrichea</taxon>
        <taxon>Heterotrichida</taxon>
        <taxon>Stentoridae</taxon>
        <taxon>Stentor</taxon>
    </lineage>
</organism>
<sequence length="72" mass="8989">MQPRHKVELFILFWLIFISFIARVENYYYIAWIVLSILWGIPCLFDWLFLGENEFMFEPNYKNWQKANDSRY</sequence>
<evidence type="ECO:0000313" key="3">
    <source>
        <dbReference type="Proteomes" id="UP000187209"/>
    </source>
</evidence>
<feature type="transmembrane region" description="Helical" evidence="1">
    <location>
        <begin position="30"/>
        <end position="50"/>
    </location>
</feature>